<dbReference type="InterPro" id="IPR004474">
    <property type="entry name" value="LytR_CpsA_psr"/>
</dbReference>
<dbReference type="Pfam" id="PF03816">
    <property type="entry name" value="LytR_cpsA_psr"/>
    <property type="match status" value="1"/>
</dbReference>
<dbReference type="PANTHER" id="PTHR33392">
    <property type="entry name" value="POLYISOPRENYL-TEICHOIC ACID--PEPTIDOGLYCAN TEICHOIC ACID TRANSFERASE TAGU"/>
    <property type="match status" value="1"/>
</dbReference>
<evidence type="ECO:0000256" key="2">
    <source>
        <dbReference type="SAM" id="MobiDB-lite"/>
    </source>
</evidence>
<dbReference type="Gene3D" id="3.40.630.190">
    <property type="entry name" value="LCP protein"/>
    <property type="match status" value="1"/>
</dbReference>
<proteinExistence type="inferred from homology"/>
<feature type="compositionally biased region" description="Polar residues" evidence="2">
    <location>
        <begin position="592"/>
        <end position="604"/>
    </location>
</feature>
<reference evidence="5" key="1">
    <citation type="journal article" date="2021" name="PeerJ">
        <title>Extensive microbial diversity within the chicken gut microbiome revealed by metagenomics and culture.</title>
        <authorList>
            <person name="Gilroy R."/>
            <person name="Ravi A."/>
            <person name="Getino M."/>
            <person name="Pursley I."/>
            <person name="Horton D.L."/>
            <person name="Alikhan N.F."/>
            <person name="Baker D."/>
            <person name="Gharbi K."/>
            <person name="Hall N."/>
            <person name="Watson M."/>
            <person name="Adriaenssens E.M."/>
            <person name="Foster-Nyarko E."/>
            <person name="Jarju S."/>
            <person name="Secka A."/>
            <person name="Antonio M."/>
            <person name="Oren A."/>
            <person name="Chaudhuri R.R."/>
            <person name="La Ragione R."/>
            <person name="Hildebrand F."/>
            <person name="Pallen M.J."/>
        </authorList>
    </citation>
    <scope>NUCLEOTIDE SEQUENCE</scope>
    <source>
        <strain evidence="5">ChiGjej4B4-12881</strain>
    </source>
</reference>
<feature type="compositionally biased region" description="Acidic residues" evidence="2">
    <location>
        <begin position="481"/>
        <end position="512"/>
    </location>
</feature>
<organism evidence="5 6">
    <name type="scientific">Candidatus Lachnoclostridium stercoripullorum</name>
    <dbReference type="NCBI Taxonomy" id="2838635"/>
    <lineage>
        <taxon>Bacteria</taxon>
        <taxon>Bacillati</taxon>
        <taxon>Bacillota</taxon>
        <taxon>Clostridia</taxon>
        <taxon>Lachnospirales</taxon>
        <taxon>Lachnospiraceae</taxon>
    </lineage>
</organism>
<feature type="compositionally biased region" description="Low complexity" evidence="2">
    <location>
        <begin position="1"/>
        <end position="16"/>
    </location>
</feature>
<sequence>MAENRGTAARAAGSRVAESRSRRETAAAMAENDWLEADTGRSGGSGGRGGSGGTGGGSGQGREPGRRRPTATNRQDSPEAKRRRRIIKFIIAECFALVFIFAYAFVARRWSLLQRDETFSVQSVKNEELADETLEKMEGYWTVAVFGVDSRGSNTGKGANADVNMVFNINRETGEIRIVSVFRDSYLNIDDKGSYNKLNQAYFVGGASQAVKALNKNLDLDIQDYVTFNWKAVADAINILGGIDMEISKAEFSYINSFITETQKATGIPTTQLKSAGMNHLDGVQAVAYGRLRLMDTDFARTERQRKVIQAAFEKAKKADFSVLNNIIVTVAPQVSTNIDTMDLVRMAQDISKYHIGETGGFPFARGDANMGKKGACVIPTTLESNVVELHKFLFDDEDYTTTDQVKQISAKIISDTGLSKEGEFVYHADTSGGSVYRPTTAAAEEETSEVLETDEDGNPIETEEPETDEDGNIIETKEPETDEDGNPIETEEPETDEDGNPIETEEYETDEFGMIVPTRPGHTSESESQSRPGHTSESGSQTRPGHTSESESQSRPGHTSGSQSRPGGTETSGSSRPTASSEETSRAPIVNSPTRPEETTVNWSGPGGDLRESISAPGSTGDGVILPPSTTAAAPETSPQAPIAPLS</sequence>
<evidence type="ECO:0000256" key="3">
    <source>
        <dbReference type="SAM" id="Phobius"/>
    </source>
</evidence>
<dbReference type="AlphaFoldDB" id="A0A9D1W546"/>
<keyword evidence="3" id="KW-0472">Membrane</keyword>
<name>A0A9D1W546_9FIRM</name>
<feature type="region of interest" description="Disordered" evidence="2">
    <location>
        <begin position="1"/>
        <end position="79"/>
    </location>
</feature>
<keyword evidence="3" id="KW-0812">Transmembrane</keyword>
<dbReference type="EMBL" id="DXEU01000109">
    <property type="protein sequence ID" value="HIX52378.1"/>
    <property type="molecule type" value="Genomic_DNA"/>
</dbReference>
<keyword evidence="3" id="KW-1133">Transmembrane helix</keyword>
<comment type="similarity">
    <text evidence="1">Belongs to the LytR/CpsA/Psr (LCP) family.</text>
</comment>
<feature type="domain" description="Cell envelope-related transcriptional attenuator" evidence="4">
    <location>
        <begin position="160"/>
        <end position="317"/>
    </location>
</feature>
<feature type="compositionally biased region" description="Acidic residues" evidence="2">
    <location>
        <begin position="444"/>
        <end position="473"/>
    </location>
</feature>
<evidence type="ECO:0000313" key="5">
    <source>
        <dbReference type="EMBL" id="HIX52378.1"/>
    </source>
</evidence>
<protein>
    <submittedName>
        <fullName evidence="5">LCP family protein</fullName>
    </submittedName>
</protein>
<feature type="region of interest" description="Disordered" evidence="2">
    <location>
        <begin position="431"/>
        <end position="648"/>
    </location>
</feature>
<reference evidence="5" key="2">
    <citation type="submission" date="2021-04" db="EMBL/GenBank/DDBJ databases">
        <authorList>
            <person name="Gilroy R."/>
        </authorList>
    </citation>
    <scope>NUCLEOTIDE SEQUENCE</scope>
    <source>
        <strain evidence="5">ChiGjej4B4-12881</strain>
    </source>
</reference>
<feature type="transmembrane region" description="Helical" evidence="3">
    <location>
        <begin position="86"/>
        <end position="106"/>
    </location>
</feature>
<dbReference type="Proteomes" id="UP000886780">
    <property type="component" value="Unassembled WGS sequence"/>
</dbReference>
<comment type="caution">
    <text evidence="5">The sequence shown here is derived from an EMBL/GenBank/DDBJ whole genome shotgun (WGS) entry which is preliminary data.</text>
</comment>
<dbReference type="InterPro" id="IPR050922">
    <property type="entry name" value="LytR/CpsA/Psr_CW_biosynth"/>
</dbReference>
<feature type="compositionally biased region" description="Polar residues" evidence="2">
    <location>
        <begin position="629"/>
        <end position="641"/>
    </location>
</feature>
<gene>
    <name evidence="5" type="ORF">IAA28_06200</name>
</gene>
<evidence type="ECO:0000313" key="6">
    <source>
        <dbReference type="Proteomes" id="UP000886780"/>
    </source>
</evidence>
<dbReference type="PANTHER" id="PTHR33392:SF6">
    <property type="entry name" value="POLYISOPRENYL-TEICHOIC ACID--PEPTIDOGLYCAN TEICHOIC ACID TRANSFERASE TAGU"/>
    <property type="match status" value="1"/>
</dbReference>
<evidence type="ECO:0000256" key="1">
    <source>
        <dbReference type="ARBA" id="ARBA00006068"/>
    </source>
</evidence>
<feature type="compositionally biased region" description="Gly residues" evidence="2">
    <location>
        <begin position="41"/>
        <end position="62"/>
    </location>
</feature>
<evidence type="ECO:0000259" key="4">
    <source>
        <dbReference type="Pfam" id="PF03816"/>
    </source>
</evidence>
<dbReference type="NCBIfam" id="TIGR00350">
    <property type="entry name" value="lytR_cpsA_psr"/>
    <property type="match status" value="1"/>
</dbReference>
<accession>A0A9D1W546</accession>
<feature type="compositionally biased region" description="Polar residues" evidence="2">
    <location>
        <begin position="522"/>
        <end position="583"/>
    </location>
</feature>